<feature type="chain" id="PRO_5044787951" evidence="1">
    <location>
        <begin position="24"/>
        <end position="281"/>
    </location>
</feature>
<proteinExistence type="predicted"/>
<dbReference type="Proteomes" id="UP001562425">
    <property type="component" value="Unassembled WGS sequence"/>
</dbReference>
<feature type="signal peptide" evidence="1">
    <location>
        <begin position="1"/>
        <end position="23"/>
    </location>
</feature>
<evidence type="ECO:0000313" key="2">
    <source>
        <dbReference type="EMBL" id="KAL1395351.1"/>
    </source>
</evidence>
<accession>A0ABD1D6V9</accession>
<protein>
    <submittedName>
        <fullName evidence="2">Uncharacterized protein</fullName>
    </submittedName>
</protein>
<gene>
    <name evidence="2" type="ORF">pipiens_002861</name>
</gene>
<evidence type="ECO:0000256" key="1">
    <source>
        <dbReference type="SAM" id="SignalP"/>
    </source>
</evidence>
<comment type="caution">
    <text evidence="2">The sequence shown here is derived from an EMBL/GenBank/DDBJ whole genome shotgun (WGS) entry which is preliminary data.</text>
</comment>
<keyword evidence="1" id="KW-0732">Signal</keyword>
<sequence>MKSSPSTLSVCLVLAVTVAIAGAAQTLYHPGQQQTAQLRSIYDSLPELGQSSESFLQYCEAVIHALESELPRKSVFRSLFIDKARLSSGYDKHIKFTYYDILKNQINDQPKLLISCAHYISKALFLSRFGQFKSSVQPEQYPIKPTSNMKLATTLLVLMVATVTVTSAQTANPLPENFVERVEAILKWFDLRISVYRKANMLLKQLIRKVNALQPYNSGMDIYYRKWIDFNGSPILLRSVPVNGTGTTPVSELLRKSLEQKDLRIVLSMMPEVQAAFQKLV</sequence>
<dbReference type="EMBL" id="JBEHCU010007175">
    <property type="protein sequence ID" value="KAL1395351.1"/>
    <property type="molecule type" value="Genomic_DNA"/>
</dbReference>
<evidence type="ECO:0000313" key="3">
    <source>
        <dbReference type="Proteomes" id="UP001562425"/>
    </source>
</evidence>
<organism evidence="2 3">
    <name type="scientific">Culex pipiens pipiens</name>
    <name type="common">Northern house mosquito</name>
    <dbReference type="NCBI Taxonomy" id="38569"/>
    <lineage>
        <taxon>Eukaryota</taxon>
        <taxon>Metazoa</taxon>
        <taxon>Ecdysozoa</taxon>
        <taxon>Arthropoda</taxon>
        <taxon>Hexapoda</taxon>
        <taxon>Insecta</taxon>
        <taxon>Pterygota</taxon>
        <taxon>Neoptera</taxon>
        <taxon>Endopterygota</taxon>
        <taxon>Diptera</taxon>
        <taxon>Nematocera</taxon>
        <taxon>Culicoidea</taxon>
        <taxon>Culicidae</taxon>
        <taxon>Culicinae</taxon>
        <taxon>Culicini</taxon>
        <taxon>Culex</taxon>
        <taxon>Culex</taxon>
    </lineage>
</organism>
<name>A0ABD1D6V9_CULPP</name>
<keyword evidence="3" id="KW-1185">Reference proteome</keyword>
<dbReference type="AlphaFoldDB" id="A0ABD1D6V9"/>
<reference evidence="2 3" key="1">
    <citation type="submission" date="2024-05" db="EMBL/GenBank/DDBJ databases">
        <title>Culex pipiens pipiens assembly and annotation.</title>
        <authorList>
            <person name="Alout H."/>
            <person name="Durand T."/>
        </authorList>
    </citation>
    <scope>NUCLEOTIDE SEQUENCE [LARGE SCALE GENOMIC DNA]</scope>
    <source>
        <strain evidence="2">HA-2024</strain>
        <tissue evidence="2">Whole body</tissue>
    </source>
</reference>